<dbReference type="PROSITE" id="PS00982">
    <property type="entry name" value="PHYTOENE_DH"/>
    <property type="match status" value="1"/>
</dbReference>
<dbReference type="Proteomes" id="UP001290455">
    <property type="component" value="Unassembled WGS sequence"/>
</dbReference>
<dbReference type="PANTHER" id="PTHR43734">
    <property type="entry name" value="PHYTOENE DESATURASE"/>
    <property type="match status" value="1"/>
</dbReference>
<name>A0ABU5IT15_9BACI</name>
<evidence type="ECO:0000256" key="4">
    <source>
        <dbReference type="ARBA" id="ARBA00038322"/>
    </source>
</evidence>
<dbReference type="GO" id="GO:0016491">
    <property type="term" value="F:oxidoreductase activity"/>
    <property type="evidence" value="ECO:0007669"/>
    <property type="project" value="UniProtKB-KW"/>
</dbReference>
<evidence type="ECO:0000313" key="7">
    <source>
        <dbReference type="EMBL" id="MDZ5470289.1"/>
    </source>
</evidence>
<dbReference type="InterPro" id="IPR008150">
    <property type="entry name" value="Phytoene_DH_bac_CS"/>
</dbReference>
<keyword evidence="3 5" id="KW-0560">Oxidoreductase</keyword>
<sequence length="507" mass="57508">MKKKIVVIGAGPGGLAASMLLASKGYDVEVYEKQPHVGGRNGAIKLKGYTFDIGPTFLSMPHIAEELFEVAGRNLHDYLELKELKKMYELIFTDKKVQMYRDKNKMFDEIEKHFPGNGEGYLRFMKETQRKMDTLTPILQNKMDSLIQYLSPRVLKAIPQLSLGKSLYDVLSQYFKDEHLKLAFTFQSKYLGMSPWECPGAFSILSFMEHEYGIYHPIGGLNQLSEAMARVTKEYGGKIHLNKGVKRLILDGRKVKGVLLETGEQVEADEVVINGDFAHIMTHLVEPGVLKKYTSEKLEKKKYSCSTFMIYLGINKTYKLPHHTICFADDYKKNVEEITKTMSLSEDPSIYIQNASVTDPTLAPEGKSTLYILAPVPNNMSKIDWATHEQTFKELVLKTVEEKTGFKGLRDVVEVEKVISPRNWETEMLVYKGATFNLGHQLSQMMVFRPHNRFEELENTWLVGGGTHPGSGLPTILESARITTKMMMKEDGVSFEPSLQQGMEQAL</sequence>
<accession>A0ABU5IT15</accession>
<dbReference type="PANTHER" id="PTHR43734:SF1">
    <property type="entry name" value="PHYTOENE DESATURASE"/>
    <property type="match status" value="1"/>
</dbReference>
<gene>
    <name evidence="7" type="primary">crtI</name>
    <name evidence="7" type="ORF">SM124_00875</name>
</gene>
<organism evidence="7 8">
    <name type="scientific">Robertmurraya mangrovi</name>
    <dbReference type="NCBI Taxonomy" id="3098077"/>
    <lineage>
        <taxon>Bacteria</taxon>
        <taxon>Bacillati</taxon>
        <taxon>Bacillota</taxon>
        <taxon>Bacilli</taxon>
        <taxon>Bacillales</taxon>
        <taxon>Bacillaceae</taxon>
        <taxon>Robertmurraya</taxon>
    </lineage>
</organism>
<proteinExistence type="inferred from homology"/>
<evidence type="ECO:0000256" key="2">
    <source>
        <dbReference type="ARBA" id="ARBA00022746"/>
    </source>
</evidence>
<dbReference type="EMBL" id="JAXOFX010000001">
    <property type="protein sequence ID" value="MDZ5470289.1"/>
    <property type="molecule type" value="Genomic_DNA"/>
</dbReference>
<dbReference type="InterPro" id="IPR036188">
    <property type="entry name" value="FAD/NAD-bd_sf"/>
</dbReference>
<dbReference type="PRINTS" id="PR00419">
    <property type="entry name" value="ADXRDTASE"/>
</dbReference>
<comment type="caution">
    <text evidence="7">The sequence shown here is derived from an EMBL/GenBank/DDBJ whole genome shotgun (WGS) entry which is preliminary data.</text>
</comment>
<evidence type="ECO:0000256" key="5">
    <source>
        <dbReference type="RuleBase" id="RU362075"/>
    </source>
</evidence>
<dbReference type="Pfam" id="PF01593">
    <property type="entry name" value="Amino_oxidase"/>
    <property type="match status" value="1"/>
</dbReference>
<dbReference type="InterPro" id="IPR014105">
    <property type="entry name" value="Carotenoid/retinoid_OxRdtase"/>
</dbReference>
<dbReference type="SUPFAM" id="SSF51905">
    <property type="entry name" value="FAD/NAD(P)-binding domain"/>
    <property type="match status" value="1"/>
</dbReference>
<dbReference type="NCBIfam" id="TIGR02734">
    <property type="entry name" value="crtI_fam"/>
    <property type="match status" value="1"/>
</dbReference>
<comment type="similarity">
    <text evidence="4">Belongs to the carotenoid/retinoid oxidoreductase family. CrtN subfamily.</text>
</comment>
<reference evidence="7 8" key="1">
    <citation type="submission" date="2023-11" db="EMBL/GenBank/DDBJ databases">
        <title>Bacillus jintuensis, isolated from a mudflat on the Beibu Gulf coast.</title>
        <authorList>
            <person name="Li M."/>
        </authorList>
    </citation>
    <scope>NUCLEOTIDE SEQUENCE [LARGE SCALE GENOMIC DNA]</scope>
    <source>
        <strain evidence="7 8">31A1R</strain>
    </source>
</reference>
<evidence type="ECO:0000313" key="8">
    <source>
        <dbReference type="Proteomes" id="UP001290455"/>
    </source>
</evidence>
<dbReference type="Gene3D" id="3.50.50.60">
    <property type="entry name" value="FAD/NAD(P)-binding domain"/>
    <property type="match status" value="2"/>
</dbReference>
<evidence type="ECO:0000256" key="1">
    <source>
        <dbReference type="ARBA" id="ARBA00004829"/>
    </source>
</evidence>
<evidence type="ECO:0000256" key="3">
    <source>
        <dbReference type="ARBA" id="ARBA00023002"/>
    </source>
</evidence>
<comment type="pathway">
    <text evidence="1 5">Carotenoid biosynthesis.</text>
</comment>
<dbReference type="EC" id="1.-.-.-" evidence="7"/>
<feature type="domain" description="Amine oxidase" evidence="6">
    <location>
        <begin position="13"/>
        <end position="481"/>
    </location>
</feature>
<dbReference type="InterPro" id="IPR002937">
    <property type="entry name" value="Amino_oxidase"/>
</dbReference>
<protein>
    <submittedName>
        <fullName evidence="7">Phytoene desaturase family protein</fullName>
        <ecNumber evidence="7">1.-.-.-</ecNumber>
    </submittedName>
</protein>
<dbReference type="RefSeq" id="WP_322444597.1">
    <property type="nucleotide sequence ID" value="NZ_JAXOFX010000001.1"/>
</dbReference>
<keyword evidence="2 5" id="KW-0125">Carotenoid biosynthesis</keyword>
<evidence type="ECO:0000259" key="6">
    <source>
        <dbReference type="Pfam" id="PF01593"/>
    </source>
</evidence>
<keyword evidence="8" id="KW-1185">Reference proteome</keyword>